<evidence type="ECO:0000313" key="2">
    <source>
        <dbReference type="Proteomes" id="UP000257109"/>
    </source>
</evidence>
<name>A0A371F590_MUCPR</name>
<sequence length="311" mass="34394">MQAFRVVCHYLCIRPIAPLFLYHYSTRIGAKAGWVSLSPFPKTNLFNAYSASYKGFKACFVKIKALSSASFANDQKTPSPLLETSSKVQGVPTEFSHPMGEVGPIFLQQQNFDFSELHMRAFSAQKAKKLTPSESNPEAIGVPTVVESTLVIIESTATPVEPTSEATPVLQSLLMRQRGNLGSTQEGEGNCRFCEKKTCQCRLSSPVEGNVAPRALVASKTLLPVPEFPLGGLACYVAPSRCRSMWSSDFRPHSLIDPNFYSPFDRATFLTVGVQGSLNMIAFYHIHSLAALEFWGFAFWKSEQIIQREAF</sequence>
<evidence type="ECO:0000313" key="1">
    <source>
        <dbReference type="EMBL" id="RDX73468.1"/>
    </source>
</evidence>
<keyword evidence="2" id="KW-1185">Reference proteome</keyword>
<accession>A0A371F590</accession>
<proteinExistence type="predicted"/>
<comment type="caution">
    <text evidence="1">The sequence shown here is derived from an EMBL/GenBank/DDBJ whole genome shotgun (WGS) entry which is preliminary data.</text>
</comment>
<feature type="non-terminal residue" evidence="1">
    <location>
        <position position="1"/>
    </location>
</feature>
<protein>
    <submittedName>
        <fullName evidence="1">Uncharacterized protein</fullName>
    </submittedName>
</protein>
<reference evidence="1" key="1">
    <citation type="submission" date="2018-05" db="EMBL/GenBank/DDBJ databases">
        <title>Draft genome of Mucuna pruriens seed.</title>
        <authorList>
            <person name="Nnadi N.E."/>
            <person name="Vos R."/>
            <person name="Hasami M.H."/>
            <person name="Devisetty U.K."/>
            <person name="Aguiy J.C."/>
        </authorList>
    </citation>
    <scope>NUCLEOTIDE SEQUENCE [LARGE SCALE GENOMIC DNA]</scope>
    <source>
        <strain evidence="1">JCA_2017</strain>
    </source>
</reference>
<dbReference type="Proteomes" id="UP000257109">
    <property type="component" value="Unassembled WGS sequence"/>
</dbReference>
<dbReference type="AlphaFoldDB" id="A0A371F590"/>
<dbReference type="EMBL" id="QJKJ01010517">
    <property type="protein sequence ID" value="RDX73468.1"/>
    <property type="molecule type" value="Genomic_DNA"/>
</dbReference>
<organism evidence="1 2">
    <name type="scientific">Mucuna pruriens</name>
    <name type="common">Velvet bean</name>
    <name type="synonym">Dolichos pruriens</name>
    <dbReference type="NCBI Taxonomy" id="157652"/>
    <lineage>
        <taxon>Eukaryota</taxon>
        <taxon>Viridiplantae</taxon>
        <taxon>Streptophyta</taxon>
        <taxon>Embryophyta</taxon>
        <taxon>Tracheophyta</taxon>
        <taxon>Spermatophyta</taxon>
        <taxon>Magnoliopsida</taxon>
        <taxon>eudicotyledons</taxon>
        <taxon>Gunneridae</taxon>
        <taxon>Pentapetalae</taxon>
        <taxon>rosids</taxon>
        <taxon>fabids</taxon>
        <taxon>Fabales</taxon>
        <taxon>Fabaceae</taxon>
        <taxon>Papilionoideae</taxon>
        <taxon>50 kb inversion clade</taxon>
        <taxon>NPAAA clade</taxon>
        <taxon>indigoferoid/millettioid clade</taxon>
        <taxon>Phaseoleae</taxon>
        <taxon>Mucuna</taxon>
    </lineage>
</organism>
<dbReference type="OrthoDB" id="671678at2759"/>
<gene>
    <name evidence="1" type="ORF">CR513_46923</name>
</gene>